<sequence length="111" mass="12954">MAIHNFDLPNSEQLIHLLVTLTSLLSLPSLRVEYLETELELYKNSGTSPLWLVLKYPLQQHSKQIEDSEINEVQPEIQQPKKKQKTMSFSWLLMSEESLCLLREAEEDAER</sequence>
<evidence type="ECO:0000313" key="1">
    <source>
        <dbReference type="EMBL" id="CAG8693366.1"/>
    </source>
</evidence>
<reference evidence="1" key="1">
    <citation type="submission" date="2021-06" db="EMBL/GenBank/DDBJ databases">
        <authorList>
            <person name="Kallberg Y."/>
            <person name="Tangrot J."/>
            <person name="Rosling A."/>
        </authorList>
    </citation>
    <scope>NUCLEOTIDE SEQUENCE</scope>
    <source>
        <strain evidence="1">IL203A</strain>
    </source>
</reference>
<gene>
    <name evidence="1" type="ORF">DHETER_LOCUS11371</name>
</gene>
<organism evidence="1 2">
    <name type="scientific">Dentiscutata heterogama</name>
    <dbReference type="NCBI Taxonomy" id="1316150"/>
    <lineage>
        <taxon>Eukaryota</taxon>
        <taxon>Fungi</taxon>
        <taxon>Fungi incertae sedis</taxon>
        <taxon>Mucoromycota</taxon>
        <taxon>Glomeromycotina</taxon>
        <taxon>Glomeromycetes</taxon>
        <taxon>Diversisporales</taxon>
        <taxon>Gigasporaceae</taxon>
        <taxon>Dentiscutata</taxon>
    </lineage>
</organism>
<comment type="caution">
    <text evidence="1">The sequence shown here is derived from an EMBL/GenBank/DDBJ whole genome shotgun (WGS) entry which is preliminary data.</text>
</comment>
<accession>A0ACA9PB72</accession>
<dbReference type="Proteomes" id="UP000789702">
    <property type="component" value="Unassembled WGS sequence"/>
</dbReference>
<evidence type="ECO:0000313" key="2">
    <source>
        <dbReference type="Proteomes" id="UP000789702"/>
    </source>
</evidence>
<keyword evidence="2" id="KW-1185">Reference proteome</keyword>
<protein>
    <submittedName>
        <fullName evidence="1">4863_t:CDS:1</fullName>
    </submittedName>
</protein>
<name>A0ACA9PB72_9GLOM</name>
<dbReference type="EMBL" id="CAJVPU010024685">
    <property type="protein sequence ID" value="CAG8693366.1"/>
    <property type="molecule type" value="Genomic_DNA"/>
</dbReference>
<proteinExistence type="predicted"/>
<feature type="non-terminal residue" evidence="1">
    <location>
        <position position="111"/>
    </location>
</feature>